<sequence length="153" mass="17998">MKKVKYFLVFLIINFGALALGVWLMQNGPQSPWYFNLNKAPWTPPGWVFGAAWSFIMFCFSIYMAFLWNSDSSKKVKSLFTVQFLLNVGWNYVFFNRHLVGLGLVVILLLTAIICIFQYDYRKILGLKSLFITPYMLWLFIANSLNLYIWLYN</sequence>
<keyword evidence="4 6" id="KW-1133">Transmembrane helix</keyword>
<feature type="transmembrane region" description="Helical" evidence="6">
    <location>
        <begin position="101"/>
        <end position="119"/>
    </location>
</feature>
<dbReference type="Gene3D" id="1.20.1260.100">
    <property type="entry name" value="TspO/MBR protein"/>
    <property type="match status" value="1"/>
</dbReference>
<protein>
    <submittedName>
        <fullName evidence="7">Tryptophan-rich sensory protein</fullName>
    </submittedName>
</protein>
<organism evidence="7 8">
    <name type="scientific">Aestuariibaculum lutulentum</name>
    <dbReference type="NCBI Taxonomy" id="2920935"/>
    <lineage>
        <taxon>Bacteria</taxon>
        <taxon>Pseudomonadati</taxon>
        <taxon>Bacteroidota</taxon>
        <taxon>Flavobacteriia</taxon>
        <taxon>Flavobacteriales</taxon>
        <taxon>Flavobacteriaceae</taxon>
    </lineage>
</organism>
<accession>A0ABS9RKQ2</accession>
<evidence type="ECO:0000256" key="5">
    <source>
        <dbReference type="ARBA" id="ARBA00023136"/>
    </source>
</evidence>
<dbReference type="InterPro" id="IPR038330">
    <property type="entry name" value="TspO/MBR-related_sf"/>
</dbReference>
<comment type="subcellular location">
    <subcellularLocation>
        <location evidence="1">Membrane</location>
        <topology evidence="1">Multi-pass membrane protein</topology>
    </subcellularLocation>
</comment>
<keyword evidence="3 6" id="KW-0812">Transmembrane</keyword>
<comment type="similarity">
    <text evidence="2">Belongs to the TspO/BZRP family.</text>
</comment>
<evidence type="ECO:0000313" key="8">
    <source>
        <dbReference type="Proteomes" id="UP001156141"/>
    </source>
</evidence>
<evidence type="ECO:0000313" key="7">
    <source>
        <dbReference type="EMBL" id="MCH4553533.1"/>
    </source>
</evidence>
<dbReference type="PIRSF" id="PIRSF005859">
    <property type="entry name" value="PBR"/>
    <property type="match status" value="1"/>
</dbReference>
<feature type="transmembrane region" description="Helical" evidence="6">
    <location>
        <begin position="131"/>
        <end position="151"/>
    </location>
</feature>
<dbReference type="Pfam" id="PF03073">
    <property type="entry name" value="TspO_MBR"/>
    <property type="match status" value="1"/>
</dbReference>
<evidence type="ECO:0000256" key="2">
    <source>
        <dbReference type="ARBA" id="ARBA00007524"/>
    </source>
</evidence>
<reference evidence="7" key="1">
    <citation type="submission" date="2022-02" db="EMBL/GenBank/DDBJ databases">
        <title>Aestuariibaculum sp., a marine bacterium isolated from sediment in Guangxi.</title>
        <authorList>
            <person name="Ying J."/>
        </authorList>
    </citation>
    <scope>NUCLEOTIDE SEQUENCE</scope>
    <source>
        <strain evidence="7">L182</strain>
    </source>
</reference>
<comment type="caution">
    <text evidence="7">The sequence shown here is derived from an EMBL/GenBank/DDBJ whole genome shotgun (WGS) entry which is preliminary data.</text>
</comment>
<dbReference type="PANTHER" id="PTHR10057:SF0">
    <property type="entry name" value="TRANSLOCATOR PROTEIN"/>
    <property type="match status" value="1"/>
</dbReference>
<dbReference type="CDD" id="cd15904">
    <property type="entry name" value="TSPO_MBR"/>
    <property type="match status" value="1"/>
</dbReference>
<keyword evidence="8" id="KW-1185">Reference proteome</keyword>
<dbReference type="InterPro" id="IPR004307">
    <property type="entry name" value="TspO_MBR"/>
</dbReference>
<evidence type="ECO:0000256" key="1">
    <source>
        <dbReference type="ARBA" id="ARBA00004141"/>
    </source>
</evidence>
<feature type="transmembrane region" description="Helical" evidence="6">
    <location>
        <begin position="7"/>
        <end position="26"/>
    </location>
</feature>
<dbReference type="Proteomes" id="UP001156141">
    <property type="component" value="Unassembled WGS sequence"/>
</dbReference>
<evidence type="ECO:0000256" key="3">
    <source>
        <dbReference type="ARBA" id="ARBA00022692"/>
    </source>
</evidence>
<evidence type="ECO:0000256" key="6">
    <source>
        <dbReference type="SAM" id="Phobius"/>
    </source>
</evidence>
<dbReference type="PANTHER" id="PTHR10057">
    <property type="entry name" value="PERIPHERAL-TYPE BENZODIAZEPINE RECEPTOR"/>
    <property type="match status" value="1"/>
</dbReference>
<feature type="transmembrane region" description="Helical" evidence="6">
    <location>
        <begin position="46"/>
        <end position="66"/>
    </location>
</feature>
<proteinExistence type="inferred from homology"/>
<evidence type="ECO:0000256" key="4">
    <source>
        <dbReference type="ARBA" id="ARBA00022989"/>
    </source>
</evidence>
<gene>
    <name evidence="7" type="ORF">MKW35_12965</name>
</gene>
<name>A0ABS9RKQ2_9FLAO</name>
<dbReference type="EMBL" id="JAKVQD010000005">
    <property type="protein sequence ID" value="MCH4553533.1"/>
    <property type="molecule type" value="Genomic_DNA"/>
</dbReference>
<keyword evidence="5 6" id="KW-0472">Membrane</keyword>
<dbReference type="RefSeq" id="WP_240574610.1">
    <property type="nucleotide sequence ID" value="NZ_CP136709.1"/>
</dbReference>